<dbReference type="KEGG" id="pcat:Pcatena_15740"/>
<evidence type="ECO:0000256" key="2">
    <source>
        <dbReference type="ARBA" id="ARBA00022801"/>
    </source>
</evidence>
<dbReference type="EMBL" id="AP019367">
    <property type="protein sequence ID" value="BBH50987.1"/>
    <property type="molecule type" value="Genomic_DNA"/>
</dbReference>
<keyword evidence="1" id="KW-0547">Nucleotide-binding</keyword>
<dbReference type="GO" id="GO:0003676">
    <property type="term" value="F:nucleic acid binding"/>
    <property type="evidence" value="ECO:0007669"/>
    <property type="project" value="InterPro"/>
</dbReference>
<dbReference type="FunFam" id="3.30.420.10:FF:000045">
    <property type="entry name" value="3'-5' exonuclease DinG"/>
    <property type="match status" value="1"/>
</dbReference>
<dbReference type="InterPro" id="IPR045028">
    <property type="entry name" value="DinG/Rad3-like"/>
</dbReference>
<keyword evidence="3" id="KW-0540">Nuclease</keyword>
<evidence type="ECO:0000256" key="1">
    <source>
        <dbReference type="ARBA" id="ARBA00022741"/>
    </source>
</evidence>
<dbReference type="GO" id="GO:0004527">
    <property type="term" value="F:exonuclease activity"/>
    <property type="evidence" value="ECO:0007669"/>
    <property type="project" value="UniProtKB-KW"/>
</dbReference>
<keyword evidence="7" id="KW-0347">Helicase</keyword>
<proteinExistence type="inferred from homology"/>
<dbReference type="Proteomes" id="UP000273154">
    <property type="component" value="Chromosome"/>
</dbReference>
<dbReference type="Gene3D" id="3.30.420.10">
    <property type="entry name" value="Ribonuclease H-like superfamily/Ribonuclease H"/>
    <property type="match status" value="1"/>
</dbReference>
<keyword evidence="4" id="KW-0067">ATP-binding</keyword>
<dbReference type="InterPro" id="IPR036397">
    <property type="entry name" value="RNaseH_sf"/>
</dbReference>
<dbReference type="InterPro" id="IPR014013">
    <property type="entry name" value="Helic_SF1/SF2_ATP-bd_DinG/Rad3"/>
</dbReference>
<comment type="similarity">
    <text evidence="5">Belongs to the helicase family. DinG subfamily.</text>
</comment>
<keyword evidence="8" id="KW-1185">Reference proteome</keyword>
<evidence type="ECO:0000259" key="6">
    <source>
        <dbReference type="PROSITE" id="PS51193"/>
    </source>
</evidence>
<dbReference type="GO" id="GO:0003678">
    <property type="term" value="F:DNA helicase activity"/>
    <property type="evidence" value="ECO:0007669"/>
    <property type="project" value="TreeGrafter"/>
</dbReference>
<keyword evidence="2" id="KW-0378">Hydrolase</keyword>
<dbReference type="SMART" id="SM00491">
    <property type="entry name" value="HELICc2"/>
    <property type="match status" value="1"/>
</dbReference>
<evidence type="ECO:0000256" key="4">
    <source>
        <dbReference type="ARBA" id="ARBA00022840"/>
    </source>
</evidence>
<dbReference type="Pfam" id="PF00929">
    <property type="entry name" value="RNase_T"/>
    <property type="match status" value="1"/>
</dbReference>
<accession>A0A3G9JZP1</accession>
<dbReference type="AlphaFoldDB" id="A0A3G9JZP1"/>
<dbReference type="SUPFAM" id="SSF52540">
    <property type="entry name" value="P-loop containing nucleoside triphosphate hydrolases"/>
    <property type="match status" value="1"/>
</dbReference>
<dbReference type="CDD" id="cd06127">
    <property type="entry name" value="DEDDh"/>
    <property type="match status" value="1"/>
</dbReference>
<dbReference type="Pfam" id="PF13307">
    <property type="entry name" value="Helicase_C_2"/>
    <property type="match status" value="1"/>
</dbReference>
<evidence type="ECO:0000256" key="5">
    <source>
        <dbReference type="ARBA" id="ARBA00038058"/>
    </source>
</evidence>
<dbReference type="PANTHER" id="PTHR11472">
    <property type="entry name" value="DNA REPAIR DEAD HELICASE RAD3/XP-D SUBFAMILY MEMBER"/>
    <property type="match status" value="1"/>
</dbReference>
<dbReference type="GO" id="GO:0016818">
    <property type="term" value="F:hydrolase activity, acting on acid anhydrides, in phosphorus-containing anhydrides"/>
    <property type="evidence" value="ECO:0007669"/>
    <property type="project" value="InterPro"/>
</dbReference>
<dbReference type="InterPro" id="IPR006555">
    <property type="entry name" value="ATP-dep_Helicase_C"/>
</dbReference>
<dbReference type="InterPro" id="IPR012337">
    <property type="entry name" value="RNaseH-like_sf"/>
</dbReference>
<organism evidence="7 8">
    <name type="scientific">Parolsenella catena</name>
    <dbReference type="NCBI Taxonomy" id="2003188"/>
    <lineage>
        <taxon>Bacteria</taxon>
        <taxon>Bacillati</taxon>
        <taxon>Actinomycetota</taxon>
        <taxon>Coriobacteriia</taxon>
        <taxon>Coriobacteriales</taxon>
        <taxon>Atopobiaceae</taxon>
        <taxon>Parolsenella</taxon>
    </lineage>
</organism>
<dbReference type="OrthoDB" id="9805194at2"/>
<gene>
    <name evidence="7" type="primary">dinG</name>
    <name evidence="7" type="ORF">Pcatena_15740</name>
</gene>
<reference evidence="8" key="1">
    <citation type="submission" date="2018-11" db="EMBL/GenBank/DDBJ databases">
        <title>Comparative genomics of Parolsenella catena and Libanicoccus massiliensis: Reclassification of Libanicoccus massiliensis as Parolsenella massiliensis comb. nov.</title>
        <authorList>
            <person name="Sakamoto M."/>
            <person name="Ikeyama N."/>
            <person name="Murakami T."/>
            <person name="Mori H."/>
            <person name="Yuki M."/>
            <person name="Ohkuma M."/>
        </authorList>
    </citation>
    <scope>NUCLEOTIDE SEQUENCE [LARGE SCALE GENOMIC DNA]</scope>
    <source>
        <strain evidence="8">JCM 31932</strain>
    </source>
</reference>
<dbReference type="SUPFAM" id="SSF53098">
    <property type="entry name" value="Ribonuclease H-like"/>
    <property type="match status" value="1"/>
</dbReference>
<sequence length="999" mass="108523">MGNDRKERESVAVSEDNGAERDCLGEILLSDTPAEVEQAYRSLAERARTQEFGLIEDDVIVLDTETTGLSFSECQLTEIAAVRLRGREVVDTFRTFVNPGMPIPKNIQALTNITDLDVATAPSPREAVAQLADFVAGAPVLAHNATFDRTFIERVPGGHEVSDLWVDTLALSRIALPRLSTHKLQDMAEAFGCASVSHRALDDVHALAGMWRVILCALSDLPAGLLVTLANMHPDVEWAYRPIISYLTLAEPDATFSLAAERKRLLSSAPASPRPDVDELATDARAPSADEIRAAFEPGGLTSRMYESFEPRPSQAQMAEEVRSALATSTMRAIEAGTGVGKSVAYLLPLAEYAKLNKVTCGVATKTNALTDQLVSHELPALAKVLPGGLSYACLKGYDHYPCLYRLNRSVDAELPLDDVASNGRSRNTMASDMLTAIAVTYAYACQSVEGDVDALGIRWGSVPRSLLTVTHKECKRRECPFYPNLCMLHGARRRAAAADIVVTNHSLLLRNVEADGAILPPVRNWVVDEAHSFEAEARRQWALEVSAERARTLFETLGGSKSGAIGAASAFAASNEAATPACGLLAKAANSVATAMISSANFFDAVRALSALAPRSGGYDMVTLWLGEEARSSDEWTAVGATGKELVGRLAAARHDLDGAHKILAERNSDDAAPSNPSTSLLEDACRELGEFIDACATIIEAVDDSYVFYAELPQAKRRIGQERLVAEKLDIGAELADRWYPEMRSVTFSSATMSVDGDFSHFNGSSGLSLLKEGRHREVSLPSGYDYDRNMSAIAVRDLPDPRDRGYLDALVDLLFDVHVSMGGSVLTLFTNRREMELAHAALEPRLAARGLSVAMQERGSSVRRLSRRFVEDRDLSLMALKSFWEGFDAAGDTLRCVVIPKLPFSSPKDPLVQERSARDRAAWRRWSLPEAVLEVKQAAGRLIRTSTDAGVLVLADSRVCTKGYGKVFLNSMPTKSVSTLGADMVGRYLESWRESH</sequence>
<dbReference type="GO" id="GO:0005524">
    <property type="term" value="F:ATP binding"/>
    <property type="evidence" value="ECO:0007669"/>
    <property type="project" value="UniProtKB-KW"/>
</dbReference>
<feature type="domain" description="Helicase ATP-binding" evidence="6">
    <location>
        <begin position="301"/>
        <end position="575"/>
    </location>
</feature>
<evidence type="ECO:0000313" key="8">
    <source>
        <dbReference type="Proteomes" id="UP000273154"/>
    </source>
</evidence>
<evidence type="ECO:0000256" key="3">
    <source>
        <dbReference type="ARBA" id="ARBA00022839"/>
    </source>
</evidence>
<evidence type="ECO:0000313" key="7">
    <source>
        <dbReference type="EMBL" id="BBH50987.1"/>
    </source>
</evidence>
<dbReference type="InterPro" id="IPR027417">
    <property type="entry name" value="P-loop_NTPase"/>
</dbReference>
<name>A0A3G9JZP1_9ACTN</name>
<keyword evidence="3" id="KW-0269">Exonuclease</keyword>
<protein>
    <submittedName>
        <fullName evidence="7">ATP-dependent helicase</fullName>
    </submittedName>
</protein>
<dbReference type="SMART" id="SM00479">
    <property type="entry name" value="EXOIII"/>
    <property type="match status" value="1"/>
</dbReference>
<dbReference type="Gene3D" id="3.40.50.300">
    <property type="entry name" value="P-loop containing nucleotide triphosphate hydrolases"/>
    <property type="match status" value="2"/>
</dbReference>
<dbReference type="GO" id="GO:0006281">
    <property type="term" value="P:DNA repair"/>
    <property type="evidence" value="ECO:0007669"/>
    <property type="project" value="TreeGrafter"/>
</dbReference>
<dbReference type="PANTHER" id="PTHR11472:SF34">
    <property type="entry name" value="REGULATOR OF TELOMERE ELONGATION HELICASE 1"/>
    <property type="match status" value="1"/>
</dbReference>
<dbReference type="PROSITE" id="PS51193">
    <property type="entry name" value="HELICASE_ATP_BIND_2"/>
    <property type="match status" value="1"/>
</dbReference>
<dbReference type="InterPro" id="IPR013520">
    <property type="entry name" value="Ribonucl_H"/>
</dbReference>